<comment type="caution">
    <text evidence="5">The sequence shown here is derived from an EMBL/GenBank/DDBJ whole genome shotgun (WGS) entry which is preliminary data.</text>
</comment>
<protein>
    <submittedName>
        <fullName evidence="5">Transcription antitermination protein RfaH</fullName>
    </submittedName>
</protein>
<dbReference type="Gene3D" id="3.30.70.940">
    <property type="entry name" value="NusG, N-terminal domain"/>
    <property type="match status" value="1"/>
</dbReference>
<dbReference type="InterPro" id="IPR010215">
    <property type="entry name" value="Transcription_antiterm_RfaH"/>
</dbReference>
<dbReference type="PANTHER" id="PTHR30265">
    <property type="entry name" value="RHO-INTERACTING TRANSCRIPTION TERMINATION FACTOR NUSG"/>
    <property type="match status" value="1"/>
</dbReference>
<feature type="domain" description="NusG-like N-terminal" evidence="4">
    <location>
        <begin position="1"/>
        <end position="99"/>
    </location>
</feature>
<reference evidence="5" key="2">
    <citation type="submission" date="2020-09" db="EMBL/GenBank/DDBJ databases">
        <authorList>
            <person name="Sun Q."/>
            <person name="Zhou Y."/>
        </authorList>
    </citation>
    <scope>NUCLEOTIDE SEQUENCE</scope>
    <source>
        <strain evidence="5">CGMCC 1.15425</strain>
    </source>
</reference>
<proteinExistence type="predicted"/>
<evidence type="ECO:0000259" key="4">
    <source>
        <dbReference type="SMART" id="SM00738"/>
    </source>
</evidence>
<keyword evidence="2" id="KW-0805">Transcription regulation</keyword>
<dbReference type="AlphaFoldDB" id="A0A916QLX6"/>
<organism evidence="5 6">
    <name type="scientific">Pseudohongiella nitratireducens</name>
    <dbReference type="NCBI Taxonomy" id="1768907"/>
    <lineage>
        <taxon>Bacteria</taxon>
        <taxon>Pseudomonadati</taxon>
        <taxon>Pseudomonadota</taxon>
        <taxon>Gammaproteobacteria</taxon>
        <taxon>Pseudomonadales</taxon>
        <taxon>Pseudohongiellaceae</taxon>
        <taxon>Pseudohongiella</taxon>
    </lineage>
</organism>
<name>A0A916QLX6_9GAMM</name>
<dbReference type="PANTHER" id="PTHR30265:SF7">
    <property type="entry name" value="TRANSCRIPTION ANTITERMINATION PROTEIN RFAH"/>
    <property type="match status" value="1"/>
</dbReference>
<evidence type="ECO:0000313" key="5">
    <source>
        <dbReference type="EMBL" id="GFZ77411.1"/>
    </source>
</evidence>
<dbReference type="InterPro" id="IPR043425">
    <property type="entry name" value="NusG-like"/>
</dbReference>
<keyword evidence="6" id="KW-1185">Reference proteome</keyword>
<dbReference type="NCBIfam" id="TIGR01955">
    <property type="entry name" value="RfaH"/>
    <property type="match status" value="1"/>
</dbReference>
<dbReference type="GO" id="GO:0006354">
    <property type="term" value="P:DNA-templated transcription elongation"/>
    <property type="evidence" value="ECO:0007669"/>
    <property type="project" value="InterPro"/>
</dbReference>
<evidence type="ECO:0000256" key="3">
    <source>
        <dbReference type="ARBA" id="ARBA00023163"/>
    </source>
</evidence>
<dbReference type="InterPro" id="IPR006645">
    <property type="entry name" value="NGN-like_dom"/>
</dbReference>
<evidence type="ECO:0000256" key="2">
    <source>
        <dbReference type="ARBA" id="ARBA00023015"/>
    </source>
</evidence>
<dbReference type="EMBL" id="BMIY01000008">
    <property type="protein sequence ID" value="GFZ77411.1"/>
    <property type="molecule type" value="Genomic_DNA"/>
</dbReference>
<dbReference type="Pfam" id="PF02357">
    <property type="entry name" value="NusG"/>
    <property type="match status" value="1"/>
</dbReference>
<dbReference type="Proteomes" id="UP000627715">
    <property type="component" value="Unassembled WGS sequence"/>
</dbReference>
<accession>A0A916QLX6</accession>
<dbReference type="InterPro" id="IPR036735">
    <property type="entry name" value="NGN_dom_sf"/>
</dbReference>
<evidence type="ECO:0000256" key="1">
    <source>
        <dbReference type="ARBA" id="ARBA00022814"/>
    </source>
</evidence>
<dbReference type="SUPFAM" id="SSF50104">
    <property type="entry name" value="Translation proteins SH3-like domain"/>
    <property type="match status" value="1"/>
</dbReference>
<reference evidence="5" key="1">
    <citation type="journal article" date="2014" name="Int. J. Syst. Evol. Microbiol.">
        <title>Complete genome sequence of Corynebacterium casei LMG S-19264T (=DSM 44701T), isolated from a smear-ripened cheese.</title>
        <authorList>
            <consortium name="US DOE Joint Genome Institute (JGI-PGF)"/>
            <person name="Walter F."/>
            <person name="Albersmeier A."/>
            <person name="Kalinowski J."/>
            <person name="Ruckert C."/>
        </authorList>
    </citation>
    <scope>NUCLEOTIDE SEQUENCE</scope>
    <source>
        <strain evidence="5">CGMCC 1.15425</strain>
    </source>
</reference>
<keyword evidence="1" id="KW-0889">Transcription antitermination</keyword>
<dbReference type="GO" id="GO:0005829">
    <property type="term" value="C:cytosol"/>
    <property type="evidence" value="ECO:0007669"/>
    <property type="project" value="TreeGrafter"/>
</dbReference>
<dbReference type="InterPro" id="IPR008991">
    <property type="entry name" value="Translation_prot_SH3-like_sf"/>
</dbReference>
<evidence type="ECO:0000313" key="6">
    <source>
        <dbReference type="Proteomes" id="UP000627715"/>
    </source>
</evidence>
<dbReference type="OrthoDB" id="9790639at2"/>
<dbReference type="RefSeq" id="WP_068811743.1">
    <property type="nucleotide sequence ID" value="NZ_BMIY01000008.1"/>
</dbReference>
<dbReference type="SUPFAM" id="SSF82679">
    <property type="entry name" value="N-utilization substance G protein NusG, N-terminal domain"/>
    <property type="match status" value="1"/>
</dbReference>
<dbReference type="SMART" id="SM00738">
    <property type="entry name" value="NGN"/>
    <property type="match status" value="1"/>
</dbReference>
<dbReference type="CDD" id="cd09892">
    <property type="entry name" value="NGN_SP_RfaH"/>
    <property type="match status" value="1"/>
</dbReference>
<dbReference type="CDD" id="cd06091">
    <property type="entry name" value="KOW_NusG"/>
    <property type="match status" value="1"/>
</dbReference>
<keyword evidence="3" id="KW-0804">Transcription</keyword>
<gene>
    <name evidence="5" type="primary">rfaH</name>
    <name evidence="5" type="ORF">GCM10011403_20510</name>
</gene>
<dbReference type="GO" id="GO:0031564">
    <property type="term" value="P:transcription antitermination"/>
    <property type="evidence" value="ECO:0007669"/>
    <property type="project" value="UniProtKB-KW"/>
</dbReference>
<sequence>MKWYVIQSKANQQQRAEKNLCNQGFAIFSPSISVERIVRKKRVIRDEAVFPGYIFIRLDLEQSDWGALSSTRGVGKIVSFNGSPCSVSDDLINALRHQFYTLEKPVALYKAGDKVQVTDGCFKDIEAIVKAVTPDERVIVLLHILHSPQTLAFPVTQLARAG</sequence>